<evidence type="ECO:0000256" key="3">
    <source>
        <dbReference type="ARBA" id="ARBA00022691"/>
    </source>
</evidence>
<organism evidence="4 5">
    <name type="scientific">Aeromicrobium endophyticum</name>
    <dbReference type="NCBI Taxonomy" id="2292704"/>
    <lineage>
        <taxon>Bacteria</taxon>
        <taxon>Bacillati</taxon>
        <taxon>Actinomycetota</taxon>
        <taxon>Actinomycetes</taxon>
        <taxon>Propionibacteriales</taxon>
        <taxon>Nocardioidaceae</taxon>
        <taxon>Aeromicrobium</taxon>
    </lineage>
</organism>
<dbReference type="AlphaFoldDB" id="A0A371P965"/>
<evidence type="ECO:0000256" key="1">
    <source>
        <dbReference type="ARBA" id="ARBA00022603"/>
    </source>
</evidence>
<dbReference type="SUPFAM" id="SSF53335">
    <property type="entry name" value="S-adenosyl-L-methionine-dependent methyltransferases"/>
    <property type="match status" value="1"/>
</dbReference>
<protein>
    <submittedName>
        <fullName evidence="4">Methyltransferase domain-containing protein</fullName>
    </submittedName>
</protein>
<accession>A0A371P965</accession>
<comment type="caution">
    <text evidence="4">The sequence shown here is derived from an EMBL/GenBank/DDBJ whole genome shotgun (WGS) entry which is preliminary data.</text>
</comment>
<keyword evidence="3" id="KW-0949">S-adenosyl-L-methionine</keyword>
<dbReference type="CDD" id="cd02440">
    <property type="entry name" value="AdoMet_MTases"/>
    <property type="match status" value="1"/>
</dbReference>
<evidence type="ECO:0000313" key="5">
    <source>
        <dbReference type="Proteomes" id="UP000265581"/>
    </source>
</evidence>
<dbReference type="PANTHER" id="PTHR43464">
    <property type="entry name" value="METHYLTRANSFERASE"/>
    <property type="match status" value="1"/>
</dbReference>
<keyword evidence="5" id="KW-1185">Reference proteome</keyword>
<dbReference type="Pfam" id="PF05401">
    <property type="entry name" value="NodS"/>
    <property type="match status" value="1"/>
</dbReference>
<dbReference type="OrthoDB" id="116799at2"/>
<evidence type="ECO:0000256" key="2">
    <source>
        <dbReference type="ARBA" id="ARBA00022679"/>
    </source>
</evidence>
<keyword evidence="2 4" id="KW-0808">Transferase</keyword>
<dbReference type="PANTHER" id="PTHR43464:SF19">
    <property type="entry name" value="UBIQUINONE BIOSYNTHESIS O-METHYLTRANSFERASE, MITOCHONDRIAL"/>
    <property type="match status" value="1"/>
</dbReference>
<proteinExistence type="predicted"/>
<dbReference type="GO" id="GO:0032259">
    <property type="term" value="P:methylation"/>
    <property type="evidence" value="ECO:0007669"/>
    <property type="project" value="UniProtKB-KW"/>
</dbReference>
<name>A0A371P965_9ACTN</name>
<evidence type="ECO:0000313" key="4">
    <source>
        <dbReference type="EMBL" id="REK72445.1"/>
    </source>
</evidence>
<dbReference type="GO" id="GO:0008757">
    <property type="term" value="F:S-adenosylmethionine-dependent methyltransferase activity"/>
    <property type="evidence" value="ECO:0007669"/>
    <property type="project" value="InterPro"/>
</dbReference>
<gene>
    <name evidence="4" type="ORF">DX116_02100</name>
</gene>
<sequence length="186" mass="20683">MTDPGYFEQLYADSDDPWQLAERHYEQRKYDLTLAALPRVRYGRAFEPGCSIGVLTRLLAGHCDELVATDPVAKALESAQATVDAPHVAFGRGRVPDDWPDGSFDLIVLSELLYYLSAPERLEVRAAAVRSLAPHGHLVLVHWRHPFEVATCTGDQAHAEMRVGDDLVAVVEHVETDFRLDVLAHA</sequence>
<dbReference type="RefSeq" id="WP_119702560.1">
    <property type="nucleotide sequence ID" value="NZ_JBHSOI010000001.1"/>
</dbReference>
<dbReference type="InterPro" id="IPR008715">
    <property type="entry name" value="SAM-MeTfrase_NodS-like"/>
</dbReference>
<dbReference type="Gene3D" id="3.40.50.150">
    <property type="entry name" value="Vaccinia Virus protein VP39"/>
    <property type="match status" value="1"/>
</dbReference>
<reference evidence="4 5" key="1">
    <citation type="submission" date="2018-08" db="EMBL/GenBank/DDBJ databases">
        <title>Aeromicrobium sp. M2KJ-4, whole genome shotgun sequence.</title>
        <authorList>
            <person name="Tuo L."/>
        </authorList>
    </citation>
    <scope>NUCLEOTIDE SEQUENCE [LARGE SCALE GENOMIC DNA]</scope>
    <source>
        <strain evidence="4 5">M2KJ-4</strain>
    </source>
</reference>
<dbReference type="InterPro" id="IPR029063">
    <property type="entry name" value="SAM-dependent_MTases_sf"/>
</dbReference>
<keyword evidence="1 4" id="KW-0489">Methyltransferase</keyword>
<dbReference type="EMBL" id="QUBR01000001">
    <property type="protein sequence ID" value="REK72445.1"/>
    <property type="molecule type" value="Genomic_DNA"/>
</dbReference>
<dbReference type="GO" id="GO:0009312">
    <property type="term" value="P:oligosaccharide biosynthetic process"/>
    <property type="evidence" value="ECO:0007669"/>
    <property type="project" value="InterPro"/>
</dbReference>
<dbReference type="Proteomes" id="UP000265581">
    <property type="component" value="Unassembled WGS sequence"/>
</dbReference>